<sequence>MRLSKQVIISRHYLIPNCFIEIAQQASKESTASQQRAEHEEDIALALYLANREDAIKPYLDILPSCMDQNLPVTWTPEERALRLRGSPVLKEIEIRVRKDFEDYNNIADFLACNQHLLKCPSKEVFSNALAWVRSRAFGMDGELRTDSGDAVPAMMPLLDLCNHARGSTVSKNVSYSYEEGCVVVKAVRDISPGEILRITYGALPNSLLLMNYGFCLEENYEPDGSSNDILAFEPIAGGALVIDLRTGPKSYTYSKLVQAVECYIAGDEEDHSENAIGEDSESNSYHLLEDDEKDIDGAMLYSACGDDERCSSPCDNDLSLECEALKNLETRLLSLLRNYKLEKVERVTAFDSQLAENTQNRFSSILTRSEMRTISFFLQAARRIISMLGFKADDLHYNSYGLSSNLDCPNLNKQMEELVDVYMRIRHPDIILLR</sequence>
<dbReference type="Gene3D" id="3.90.1410.10">
    <property type="entry name" value="set domain protein methyltransferase, domain 1"/>
    <property type="match status" value="1"/>
</dbReference>
<organism evidence="2 3">
    <name type="scientific">Fistulifera solaris</name>
    <name type="common">Oleaginous diatom</name>
    <dbReference type="NCBI Taxonomy" id="1519565"/>
    <lineage>
        <taxon>Eukaryota</taxon>
        <taxon>Sar</taxon>
        <taxon>Stramenopiles</taxon>
        <taxon>Ochrophyta</taxon>
        <taxon>Bacillariophyta</taxon>
        <taxon>Bacillariophyceae</taxon>
        <taxon>Bacillariophycidae</taxon>
        <taxon>Naviculales</taxon>
        <taxon>Naviculaceae</taxon>
        <taxon>Fistulifera</taxon>
    </lineage>
</organism>
<name>A0A1Z5KKT0_FISSO</name>
<dbReference type="InParanoid" id="A0A1Z5KKT0"/>
<dbReference type="SUPFAM" id="SSF82199">
    <property type="entry name" value="SET domain"/>
    <property type="match status" value="1"/>
</dbReference>
<feature type="domain" description="SET" evidence="1">
    <location>
        <begin position="69"/>
        <end position="202"/>
    </location>
</feature>
<reference evidence="2 3" key="1">
    <citation type="journal article" date="2015" name="Plant Cell">
        <title>Oil accumulation by the oleaginous diatom Fistulifera solaris as revealed by the genome and transcriptome.</title>
        <authorList>
            <person name="Tanaka T."/>
            <person name="Maeda Y."/>
            <person name="Veluchamy A."/>
            <person name="Tanaka M."/>
            <person name="Abida H."/>
            <person name="Marechal E."/>
            <person name="Bowler C."/>
            <person name="Muto M."/>
            <person name="Sunaga Y."/>
            <person name="Tanaka M."/>
            <person name="Yoshino T."/>
            <person name="Taniguchi T."/>
            <person name="Fukuda Y."/>
            <person name="Nemoto M."/>
            <person name="Matsumoto M."/>
            <person name="Wong P.S."/>
            <person name="Aburatani S."/>
            <person name="Fujibuchi W."/>
        </authorList>
    </citation>
    <scope>NUCLEOTIDE SEQUENCE [LARGE SCALE GENOMIC DNA]</scope>
    <source>
        <strain evidence="2 3">JPCC DA0580</strain>
    </source>
</reference>
<dbReference type="InterPro" id="IPR050600">
    <property type="entry name" value="SETD3_SETD6_MTase"/>
</dbReference>
<dbReference type="InterPro" id="IPR046341">
    <property type="entry name" value="SET_dom_sf"/>
</dbReference>
<accession>A0A1Z5KKT0</accession>
<evidence type="ECO:0000259" key="1">
    <source>
        <dbReference type="PROSITE" id="PS50280"/>
    </source>
</evidence>
<dbReference type="OrthoDB" id="48326at2759"/>
<dbReference type="Proteomes" id="UP000198406">
    <property type="component" value="Unassembled WGS sequence"/>
</dbReference>
<evidence type="ECO:0000313" key="3">
    <source>
        <dbReference type="Proteomes" id="UP000198406"/>
    </source>
</evidence>
<proteinExistence type="predicted"/>
<dbReference type="PANTHER" id="PTHR13271">
    <property type="entry name" value="UNCHARACTERIZED PUTATIVE METHYLTRANSFERASE"/>
    <property type="match status" value="1"/>
</dbReference>
<keyword evidence="3" id="KW-1185">Reference proteome</keyword>
<dbReference type="PANTHER" id="PTHR13271:SF137">
    <property type="entry name" value="SET DOMAIN-CONTAINING PROTEIN"/>
    <property type="match status" value="1"/>
</dbReference>
<protein>
    <recommendedName>
        <fullName evidence="1">SET domain-containing protein</fullName>
    </recommendedName>
</protein>
<dbReference type="EMBL" id="BDSP01000251">
    <property type="protein sequence ID" value="GAX26682.1"/>
    <property type="molecule type" value="Genomic_DNA"/>
</dbReference>
<comment type="caution">
    <text evidence="2">The sequence shown here is derived from an EMBL/GenBank/DDBJ whole genome shotgun (WGS) entry which is preliminary data.</text>
</comment>
<gene>
    <name evidence="2" type="ORF">FisN_2Hh375</name>
</gene>
<dbReference type="CDD" id="cd10527">
    <property type="entry name" value="SET_LSMT"/>
    <property type="match status" value="1"/>
</dbReference>
<dbReference type="AlphaFoldDB" id="A0A1Z5KKT0"/>
<dbReference type="PROSITE" id="PS50280">
    <property type="entry name" value="SET"/>
    <property type="match status" value="1"/>
</dbReference>
<evidence type="ECO:0000313" key="2">
    <source>
        <dbReference type="EMBL" id="GAX26682.1"/>
    </source>
</evidence>
<dbReference type="InterPro" id="IPR001214">
    <property type="entry name" value="SET_dom"/>
</dbReference>
<dbReference type="GO" id="GO:0016279">
    <property type="term" value="F:protein-lysine N-methyltransferase activity"/>
    <property type="evidence" value="ECO:0007669"/>
    <property type="project" value="TreeGrafter"/>
</dbReference>